<dbReference type="EMBL" id="JAEFBK010000006">
    <property type="protein sequence ID" value="KAG7591026.1"/>
    <property type="molecule type" value="Genomic_DNA"/>
</dbReference>
<evidence type="ECO:0000313" key="2">
    <source>
        <dbReference type="EMBL" id="KAG7591026.1"/>
    </source>
</evidence>
<dbReference type="AlphaFoldDB" id="A0A8T2BYH0"/>
<evidence type="ECO:0008006" key="4">
    <source>
        <dbReference type="Google" id="ProtNLM"/>
    </source>
</evidence>
<dbReference type="Proteomes" id="UP000694240">
    <property type="component" value="Chromosome 6"/>
</dbReference>
<gene>
    <name evidence="2" type="ORF">ISN45_Aa01g000980</name>
</gene>
<organism evidence="2 3">
    <name type="scientific">Arabidopsis thaliana x Arabidopsis arenosa</name>
    <dbReference type="NCBI Taxonomy" id="1240361"/>
    <lineage>
        <taxon>Eukaryota</taxon>
        <taxon>Viridiplantae</taxon>
        <taxon>Streptophyta</taxon>
        <taxon>Embryophyta</taxon>
        <taxon>Tracheophyta</taxon>
        <taxon>Spermatophyta</taxon>
        <taxon>Magnoliopsida</taxon>
        <taxon>eudicotyledons</taxon>
        <taxon>Gunneridae</taxon>
        <taxon>Pentapetalae</taxon>
        <taxon>rosids</taxon>
        <taxon>malvids</taxon>
        <taxon>Brassicales</taxon>
        <taxon>Brassicaceae</taxon>
        <taxon>Camelineae</taxon>
        <taxon>Arabidopsis</taxon>
    </lineage>
</organism>
<name>A0A8T2BYH0_9BRAS</name>
<keyword evidence="1" id="KW-1133">Transmembrane helix</keyword>
<comment type="caution">
    <text evidence="2">The sequence shown here is derived from an EMBL/GenBank/DDBJ whole genome shotgun (WGS) entry which is preliminary data.</text>
</comment>
<evidence type="ECO:0000313" key="3">
    <source>
        <dbReference type="Proteomes" id="UP000694240"/>
    </source>
</evidence>
<keyword evidence="1" id="KW-0812">Transmembrane</keyword>
<keyword evidence="3" id="KW-1185">Reference proteome</keyword>
<keyword evidence="1" id="KW-0472">Membrane</keyword>
<evidence type="ECO:0000256" key="1">
    <source>
        <dbReference type="SAM" id="Phobius"/>
    </source>
</evidence>
<reference evidence="2 3" key="1">
    <citation type="submission" date="2020-12" db="EMBL/GenBank/DDBJ databases">
        <title>Concerted genomic and epigenomic changes stabilize Arabidopsis allopolyploids.</title>
        <authorList>
            <person name="Chen Z."/>
        </authorList>
    </citation>
    <scope>NUCLEOTIDE SEQUENCE [LARGE SCALE GENOMIC DNA]</scope>
    <source>
        <strain evidence="2">Allo738</strain>
        <tissue evidence="2">Leaf</tissue>
    </source>
</reference>
<protein>
    <recommendedName>
        <fullName evidence="4">Transmembrane protein</fullName>
    </recommendedName>
</protein>
<feature type="transmembrane region" description="Helical" evidence="1">
    <location>
        <begin position="35"/>
        <end position="55"/>
    </location>
</feature>
<accession>A0A8T2BYH0</accession>
<sequence length="113" mass="13193">MGSYKQKLKENCLFVQLNLTIVYLFDSKNPSGLRLLLKHIVCVLFAGLLLLSISWDRVDCFPFSSSVESWGFWIYPKENCLRIWPLLLPFLSGFLGCYEKVSMNWVEIKQLDH</sequence>
<proteinExistence type="predicted"/>